<evidence type="ECO:0000256" key="1">
    <source>
        <dbReference type="SAM" id="Phobius"/>
    </source>
</evidence>
<sequence>MATRSARRRWILPVVVAVGVVSIVLWIASRIRGPALPGYEVVAAPVVQDVVATGRVAAPSRVRVGAE</sequence>
<feature type="transmembrane region" description="Helical" evidence="1">
    <location>
        <begin position="12"/>
        <end position="29"/>
    </location>
</feature>
<keyword evidence="3" id="KW-1185">Reference proteome</keyword>
<reference evidence="2 3" key="1">
    <citation type="submission" date="2019-08" db="EMBL/GenBank/DDBJ databases">
        <title>Draft genome sequence of Lysobacter sp. UKS-15.</title>
        <authorList>
            <person name="Im W.-T."/>
        </authorList>
    </citation>
    <scope>NUCLEOTIDE SEQUENCE [LARGE SCALE GENOMIC DNA]</scope>
    <source>
        <strain evidence="2 3">UKS-15</strain>
    </source>
</reference>
<organism evidence="2 3">
    <name type="scientific">Cognatilysobacter lacus</name>
    <dbReference type="NCBI Taxonomy" id="1643323"/>
    <lineage>
        <taxon>Bacteria</taxon>
        <taxon>Pseudomonadati</taxon>
        <taxon>Pseudomonadota</taxon>
        <taxon>Gammaproteobacteria</taxon>
        <taxon>Lysobacterales</taxon>
        <taxon>Lysobacteraceae</taxon>
        <taxon>Cognatilysobacter</taxon>
    </lineage>
</organism>
<evidence type="ECO:0000313" key="2">
    <source>
        <dbReference type="EMBL" id="TZF90390.1"/>
    </source>
</evidence>
<protein>
    <submittedName>
        <fullName evidence="2">Efflux RND transporter periplasmic adaptor subunit</fullName>
    </submittedName>
</protein>
<keyword evidence="1" id="KW-0812">Transmembrane</keyword>
<dbReference type="EMBL" id="VTRV01000040">
    <property type="protein sequence ID" value="TZF90390.1"/>
    <property type="molecule type" value="Genomic_DNA"/>
</dbReference>
<keyword evidence="1" id="KW-1133">Transmembrane helix</keyword>
<comment type="caution">
    <text evidence="2">The sequence shown here is derived from an EMBL/GenBank/DDBJ whole genome shotgun (WGS) entry which is preliminary data.</text>
</comment>
<evidence type="ECO:0000313" key="3">
    <source>
        <dbReference type="Proteomes" id="UP000323164"/>
    </source>
</evidence>
<feature type="non-terminal residue" evidence="2">
    <location>
        <position position="67"/>
    </location>
</feature>
<accession>A0A5D8Z6T8</accession>
<dbReference type="RefSeq" id="WP_205123562.1">
    <property type="nucleotide sequence ID" value="NZ_VTRV01000040.1"/>
</dbReference>
<keyword evidence="1" id="KW-0472">Membrane</keyword>
<name>A0A5D8Z6T8_9GAMM</name>
<dbReference type="Proteomes" id="UP000323164">
    <property type="component" value="Unassembled WGS sequence"/>
</dbReference>
<proteinExistence type="predicted"/>
<gene>
    <name evidence="2" type="ORF">FW784_05405</name>
</gene>
<dbReference type="AlphaFoldDB" id="A0A5D8Z6T8"/>